<evidence type="ECO:0000313" key="3">
    <source>
        <dbReference type="Proteomes" id="UP001218218"/>
    </source>
</evidence>
<feature type="compositionally biased region" description="Polar residues" evidence="1">
    <location>
        <begin position="168"/>
        <end position="177"/>
    </location>
</feature>
<accession>A0AAD6ZRI4</accession>
<evidence type="ECO:0000313" key="2">
    <source>
        <dbReference type="EMBL" id="KAJ7334964.1"/>
    </source>
</evidence>
<dbReference type="EMBL" id="JARIHO010000032">
    <property type="protein sequence ID" value="KAJ7334964.1"/>
    <property type="molecule type" value="Genomic_DNA"/>
</dbReference>
<dbReference type="AlphaFoldDB" id="A0AAD6ZRI4"/>
<proteinExistence type="predicted"/>
<feature type="region of interest" description="Disordered" evidence="1">
    <location>
        <begin position="64"/>
        <end position="111"/>
    </location>
</feature>
<sequence>MTQWLCHLSTFQREMHDIVSWRAVKKKRDLPQTVRSLQLHRKSRGSITRTAVIGNLRAIRSRGSGIRGRVQAQTDTSTESLTNDSTVDGHLRTSKQGRARQQPVHAWRNASPSPHWELSSIDCALESASILKKGLDLSAQPLPWFPQSLTLTTFQGRLDSLSQGSARQRISLSSSKPQPAYNDVSARPYRLSKPNPAVATKLQYYKLFSTANQFWARIGTQYEGIIIVQVEYTWWRVQWSR</sequence>
<organism evidence="2 3">
    <name type="scientific">Mycena albidolilacea</name>
    <dbReference type="NCBI Taxonomy" id="1033008"/>
    <lineage>
        <taxon>Eukaryota</taxon>
        <taxon>Fungi</taxon>
        <taxon>Dikarya</taxon>
        <taxon>Basidiomycota</taxon>
        <taxon>Agaricomycotina</taxon>
        <taxon>Agaricomycetes</taxon>
        <taxon>Agaricomycetidae</taxon>
        <taxon>Agaricales</taxon>
        <taxon>Marasmiineae</taxon>
        <taxon>Mycenaceae</taxon>
        <taxon>Mycena</taxon>
    </lineage>
</organism>
<name>A0AAD6ZRI4_9AGAR</name>
<gene>
    <name evidence="2" type="ORF">DFH08DRAFT_813993</name>
</gene>
<reference evidence="2" key="1">
    <citation type="submission" date="2023-03" db="EMBL/GenBank/DDBJ databases">
        <title>Massive genome expansion in bonnet fungi (Mycena s.s.) driven by repeated elements and novel gene families across ecological guilds.</title>
        <authorList>
            <consortium name="Lawrence Berkeley National Laboratory"/>
            <person name="Harder C.B."/>
            <person name="Miyauchi S."/>
            <person name="Viragh M."/>
            <person name="Kuo A."/>
            <person name="Thoen E."/>
            <person name="Andreopoulos B."/>
            <person name="Lu D."/>
            <person name="Skrede I."/>
            <person name="Drula E."/>
            <person name="Henrissat B."/>
            <person name="Morin E."/>
            <person name="Kohler A."/>
            <person name="Barry K."/>
            <person name="LaButti K."/>
            <person name="Morin E."/>
            <person name="Salamov A."/>
            <person name="Lipzen A."/>
            <person name="Mereny Z."/>
            <person name="Hegedus B."/>
            <person name="Baldrian P."/>
            <person name="Stursova M."/>
            <person name="Weitz H."/>
            <person name="Taylor A."/>
            <person name="Grigoriev I.V."/>
            <person name="Nagy L.G."/>
            <person name="Martin F."/>
            <person name="Kauserud H."/>
        </authorList>
    </citation>
    <scope>NUCLEOTIDE SEQUENCE</scope>
    <source>
        <strain evidence="2">CBHHK002</strain>
    </source>
</reference>
<protein>
    <submittedName>
        <fullName evidence="2">Uncharacterized protein</fullName>
    </submittedName>
</protein>
<feature type="region of interest" description="Disordered" evidence="1">
    <location>
        <begin position="168"/>
        <end position="187"/>
    </location>
</feature>
<keyword evidence="3" id="KW-1185">Reference proteome</keyword>
<feature type="compositionally biased region" description="Polar residues" evidence="1">
    <location>
        <begin position="71"/>
        <end position="86"/>
    </location>
</feature>
<evidence type="ECO:0000256" key="1">
    <source>
        <dbReference type="SAM" id="MobiDB-lite"/>
    </source>
</evidence>
<dbReference type="Proteomes" id="UP001218218">
    <property type="component" value="Unassembled WGS sequence"/>
</dbReference>
<comment type="caution">
    <text evidence="2">The sequence shown here is derived from an EMBL/GenBank/DDBJ whole genome shotgun (WGS) entry which is preliminary data.</text>
</comment>